<feature type="compositionally biased region" description="Low complexity" evidence="1">
    <location>
        <begin position="118"/>
        <end position="139"/>
    </location>
</feature>
<accession>A0AAD7BLH2</accession>
<evidence type="ECO:0000256" key="1">
    <source>
        <dbReference type="SAM" id="MobiDB-lite"/>
    </source>
</evidence>
<evidence type="ECO:0000313" key="2">
    <source>
        <dbReference type="EMBL" id="KAJ7624193.1"/>
    </source>
</evidence>
<feature type="region of interest" description="Disordered" evidence="1">
    <location>
        <begin position="93"/>
        <end position="259"/>
    </location>
</feature>
<feature type="compositionally biased region" description="Basic and acidic residues" evidence="1">
    <location>
        <begin position="182"/>
        <end position="199"/>
    </location>
</feature>
<gene>
    <name evidence="2" type="ORF">B0H17DRAFT_1151303</name>
</gene>
<dbReference type="AlphaFoldDB" id="A0AAD7BLH2"/>
<organism evidence="2 3">
    <name type="scientific">Mycena rosella</name>
    <name type="common">Pink bonnet</name>
    <name type="synonym">Agaricus rosellus</name>
    <dbReference type="NCBI Taxonomy" id="1033263"/>
    <lineage>
        <taxon>Eukaryota</taxon>
        <taxon>Fungi</taxon>
        <taxon>Dikarya</taxon>
        <taxon>Basidiomycota</taxon>
        <taxon>Agaricomycotina</taxon>
        <taxon>Agaricomycetes</taxon>
        <taxon>Agaricomycetidae</taxon>
        <taxon>Agaricales</taxon>
        <taxon>Marasmiineae</taxon>
        <taxon>Mycenaceae</taxon>
        <taxon>Mycena</taxon>
    </lineage>
</organism>
<proteinExistence type="predicted"/>
<comment type="caution">
    <text evidence="2">The sequence shown here is derived from an EMBL/GenBank/DDBJ whole genome shotgun (WGS) entry which is preliminary data.</text>
</comment>
<keyword evidence="3" id="KW-1185">Reference proteome</keyword>
<name>A0AAD7BLH2_MYCRO</name>
<reference evidence="2" key="1">
    <citation type="submission" date="2023-03" db="EMBL/GenBank/DDBJ databases">
        <title>Massive genome expansion in bonnet fungi (Mycena s.s.) driven by repeated elements and novel gene families across ecological guilds.</title>
        <authorList>
            <consortium name="Lawrence Berkeley National Laboratory"/>
            <person name="Harder C.B."/>
            <person name="Miyauchi S."/>
            <person name="Viragh M."/>
            <person name="Kuo A."/>
            <person name="Thoen E."/>
            <person name="Andreopoulos B."/>
            <person name="Lu D."/>
            <person name="Skrede I."/>
            <person name="Drula E."/>
            <person name="Henrissat B."/>
            <person name="Morin E."/>
            <person name="Kohler A."/>
            <person name="Barry K."/>
            <person name="LaButti K."/>
            <person name="Morin E."/>
            <person name="Salamov A."/>
            <person name="Lipzen A."/>
            <person name="Mereny Z."/>
            <person name="Hegedus B."/>
            <person name="Baldrian P."/>
            <person name="Stursova M."/>
            <person name="Weitz H."/>
            <person name="Taylor A."/>
            <person name="Grigoriev I.V."/>
            <person name="Nagy L.G."/>
            <person name="Martin F."/>
            <person name="Kauserud H."/>
        </authorList>
    </citation>
    <scope>NUCLEOTIDE SEQUENCE</scope>
    <source>
        <strain evidence="2">CBHHK067</strain>
    </source>
</reference>
<feature type="compositionally biased region" description="Basic and acidic residues" evidence="1">
    <location>
        <begin position="140"/>
        <end position="156"/>
    </location>
</feature>
<protein>
    <submittedName>
        <fullName evidence="2">Uncharacterized protein</fullName>
    </submittedName>
</protein>
<dbReference type="EMBL" id="JARKIE010000614">
    <property type="protein sequence ID" value="KAJ7624193.1"/>
    <property type="molecule type" value="Genomic_DNA"/>
</dbReference>
<sequence length="259" mass="29948">MQHHSHCHSLLLPTALHRQLRIAPASVYRSTVNIRSFQPPQNARELKSNQYYSHNPVFIRVVRRTFLHTMNMQTPPSSPQLQQQRTRQILRDINVSQDSSPHRRRLPRVPAYLDENRPPSSRTTSPTPRVRSNARALAQAERRERERRQREEEPPRVRIRKRPPPRPAPEGPPNARQLAQQKRRERERTEQENRMHADLPPRASQASTRRSDQSRVLSVLPNGLLTPPATQPLHGARRAASPRAELQRRGTQIVADAST</sequence>
<dbReference type="Proteomes" id="UP001221757">
    <property type="component" value="Unassembled WGS sequence"/>
</dbReference>
<evidence type="ECO:0000313" key="3">
    <source>
        <dbReference type="Proteomes" id="UP001221757"/>
    </source>
</evidence>